<reference evidence="2" key="1">
    <citation type="submission" date="2003-03" db="EMBL/GenBank/DDBJ databases">
        <authorList>
            <person name="Buell R."/>
        </authorList>
    </citation>
    <scope>NUCLEOTIDE SEQUENCE</scope>
</reference>
<dbReference type="PANTHER" id="PTHR35046">
    <property type="entry name" value="ZINC KNUCKLE (CCHC-TYPE) FAMILY PROTEIN"/>
    <property type="match status" value="1"/>
</dbReference>
<evidence type="ECO:0000313" key="4">
    <source>
        <dbReference type="Proteomes" id="UP000000763"/>
    </source>
</evidence>
<accession>Q10F69</accession>
<dbReference type="PANTHER" id="PTHR35046:SF26">
    <property type="entry name" value="RNA-DIRECTED DNA POLYMERASE"/>
    <property type="match status" value="1"/>
</dbReference>
<reference evidence="4" key="5">
    <citation type="journal article" date="2008" name="Nucleic Acids Res.">
        <title>The rice annotation project database (RAP-DB): 2008 update.</title>
        <authorList>
            <consortium name="The rice annotation project (RAP)"/>
        </authorList>
    </citation>
    <scope>GENOME REANNOTATION</scope>
    <source>
        <strain evidence="4">cv. Nipponbare</strain>
    </source>
</reference>
<dbReference type="EMBL" id="AC133335">
    <property type="protein sequence ID" value="AAT85272.1"/>
    <property type="molecule type" value="Genomic_DNA"/>
</dbReference>
<dbReference type="InterPro" id="IPR005162">
    <property type="entry name" value="Retrotrans_gag_dom"/>
</dbReference>
<name>Q10F69_ORYSJ</name>
<reference evidence="4" key="2">
    <citation type="journal article" date="2005" name="Nature">
        <title>The map-based sequence of the rice genome.</title>
        <authorList>
            <consortium name="International rice genome sequencing project (IRGSP)"/>
            <person name="Matsumoto T."/>
            <person name="Wu J."/>
            <person name="Kanamori H."/>
            <person name="Katayose Y."/>
            <person name="Fujisawa M."/>
            <person name="Namiki N."/>
            <person name="Mizuno H."/>
            <person name="Yamamoto K."/>
            <person name="Antonio B.A."/>
            <person name="Baba T."/>
            <person name="Sakata K."/>
            <person name="Nagamura Y."/>
            <person name="Aoki H."/>
            <person name="Arikawa K."/>
            <person name="Arita K."/>
            <person name="Bito T."/>
            <person name="Chiden Y."/>
            <person name="Fujitsuka N."/>
            <person name="Fukunaka R."/>
            <person name="Hamada M."/>
            <person name="Harada C."/>
            <person name="Hayashi A."/>
            <person name="Hijishita S."/>
            <person name="Honda M."/>
            <person name="Hosokawa S."/>
            <person name="Ichikawa Y."/>
            <person name="Idonuma A."/>
            <person name="Iijima M."/>
            <person name="Ikeda M."/>
            <person name="Ikeno M."/>
            <person name="Ito K."/>
            <person name="Ito S."/>
            <person name="Ito T."/>
            <person name="Ito Y."/>
            <person name="Ito Y."/>
            <person name="Iwabuchi A."/>
            <person name="Kamiya K."/>
            <person name="Karasawa W."/>
            <person name="Kurita K."/>
            <person name="Katagiri S."/>
            <person name="Kikuta A."/>
            <person name="Kobayashi H."/>
            <person name="Kobayashi N."/>
            <person name="Machita K."/>
            <person name="Maehara T."/>
            <person name="Masukawa M."/>
            <person name="Mizubayashi T."/>
            <person name="Mukai Y."/>
            <person name="Nagasaki H."/>
            <person name="Nagata Y."/>
            <person name="Naito S."/>
            <person name="Nakashima M."/>
            <person name="Nakama Y."/>
            <person name="Nakamichi Y."/>
            <person name="Nakamura M."/>
            <person name="Meguro A."/>
            <person name="Negishi M."/>
            <person name="Ohta I."/>
            <person name="Ohta T."/>
            <person name="Okamoto M."/>
            <person name="Ono N."/>
            <person name="Saji S."/>
            <person name="Sakaguchi M."/>
            <person name="Sakai K."/>
            <person name="Shibata M."/>
            <person name="Shimokawa T."/>
            <person name="Song J."/>
            <person name="Takazaki Y."/>
            <person name="Terasawa K."/>
            <person name="Tsugane M."/>
            <person name="Tsuji K."/>
            <person name="Ueda S."/>
            <person name="Waki K."/>
            <person name="Yamagata H."/>
            <person name="Yamamoto M."/>
            <person name="Yamamoto S."/>
            <person name="Yamane H."/>
            <person name="Yoshiki S."/>
            <person name="Yoshihara R."/>
            <person name="Yukawa K."/>
            <person name="Zhong H."/>
            <person name="Yano M."/>
            <person name="Yuan Q."/>
            <person name="Ouyang S."/>
            <person name="Liu J."/>
            <person name="Jones K.M."/>
            <person name="Gansberger K."/>
            <person name="Moffat K."/>
            <person name="Hill J."/>
            <person name="Bera J."/>
            <person name="Fadrosh D."/>
            <person name="Jin S."/>
            <person name="Johri S."/>
            <person name="Kim M."/>
            <person name="Overton L."/>
            <person name="Reardon M."/>
            <person name="Tsitrin T."/>
            <person name="Vuong H."/>
            <person name="Weaver B."/>
            <person name="Ciecko A."/>
            <person name="Tallon L."/>
            <person name="Jackson J."/>
            <person name="Pai G."/>
            <person name="Aken S.V."/>
            <person name="Utterback T."/>
            <person name="Reidmuller S."/>
            <person name="Feldblyum T."/>
            <person name="Hsiao J."/>
            <person name="Zismann V."/>
            <person name="Iobst S."/>
            <person name="de Vazeille A.R."/>
            <person name="Buell C.R."/>
            <person name="Ying K."/>
            <person name="Li Y."/>
            <person name="Lu T."/>
            <person name="Huang Y."/>
            <person name="Zhao Q."/>
            <person name="Feng Q."/>
            <person name="Zhang L."/>
            <person name="Zhu J."/>
            <person name="Weng Q."/>
            <person name="Mu J."/>
            <person name="Lu Y."/>
            <person name="Fan D."/>
            <person name="Liu Y."/>
            <person name="Guan J."/>
            <person name="Zhang Y."/>
            <person name="Yu S."/>
            <person name="Liu X."/>
            <person name="Zhang Y."/>
            <person name="Hong G."/>
            <person name="Han B."/>
            <person name="Choisne N."/>
            <person name="Demange N."/>
            <person name="Orjeda G."/>
            <person name="Samain S."/>
            <person name="Cattolico L."/>
            <person name="Pelletier E."/>
            <person name="Couloux A."/>
            <person name="Segurens B."/>
            <person name="Wincker P."/>
            <person name="D'Hont A."/>
            <person name="Scarpelli C."/>
            <person name="Weissenbach J."/>
            <person name="Salanoubat M."/>
            <person name="Quetier F."/>
            <person name="Yu Y."/>
            <person name="Kim H.R."/>
            <person name="Rambo T."/>
            <person name="Currie J."/>
            <person name="Collura K."/>
            <person name="Luo M."/>
            <person name="Yang T."/>
            <person name="Ammiraju J.S.S."/>
            <person name="Engler F."/>
            <person name="Soderlund C."/>
            <person name="Wing R.A."/>
            <person name="Palmer L.E."/>
            <person name="de la Bastide M."/>
            <person name="Spiegel L."/>
            <person name="Nascimento L."/>
            <person name="Zutavern T."/>
            <person name="O'Shaughnessy A."/>
            <person name="Dike S."/>
            <person name="Dedhia N."/>
            <person name="Preston R."/>
            <person name="Balija V."/>
            <person name="McCombie W.R."/>
            <person name="Chow T."/>
            <person name="Chen H."/>
            <person name="Chung M."/>
            <person name="Chen C."/>
            <person name="Shaw J."/>
            <person name="Wu H."/>
            <person name="Hsiao K."/>
            <person name="Chao Y."/>
            <person name="Chu M."/>
            <person name="Cheng C."/>
            <person name="Hour A."/>
            <person name="Lee P."/>
            <person name="Lin S."/>
            <person name="Lin Y."/>
            <person name="Liou J."/>
            <person name="Liu S."/>
            <person name="Hsing Y."/>
            <person name="Raghuvanshi S."/>
            <person name="Mohanty A."/>
            <person name="Bharti A.K."/>
            <person name="Gaur A."/>
            <person name="Gupta V."/>
            <person name="Kumar D."/>
            <person name="Ravi V."/>
            <person name="Vij S."/>
            <person name="Kapur A."/>
            <person name="Khurana P."/>
            <person name="Khurana P."/>
            <person name="Khurana J.P."/>
            <person name="Tyagi A.K."/>
            <person name="Gaikwad K."/>
            <person name="Singh A."/>
            <person name="Dalal V."/>
            <person name="Srivastava S."/>
            <person name="Dixit A."/>
            <person name="Pal A.K."/>
            <person name="Ghazi I.A."/>
            <person name="Yadav M."/>
            <person name="Pandit A."/>
            <person name="Bhargava A."/>
            <person name="Sureshbabu K."/>
            <person name="Batra K."/>
            <person name="Sharma T.R."/>
            <person name="Mohapatra T."/>
            <person name="Singh N.K."/>
            <person name="Messing J."/>
            <person name="Nelson A.B."/>
            <person name="Fuks G."/>
            <person name="Kavchok S."/>
            <person name="Keizer G."/>
            <person name="Linton E."/>
            <person name="Llaca V."/>
            <person name="Song R."/>
            <person name="Tanyolac B."/>
            <person name="Young S."/>
            <person name="Ho-Il K."/>
            <person name="Hahn J.H."/>
            <person name="Sangsakoo G."/>
            <person name="Vanavichit A."/>
            <person name="de Mattos Luiz.A.T."/>
            <person name="Zimmer P.D."/>
            <person name="Malone G."/>
            <person name="Dellagostin O."/>
            <person name="de Oliveira A.C."/>
            <person name="Bevan M."/>
            <person name="Bancroft I."/>
            <person name="Minx P."/>
            <person name="Cordum H."/>
            <person name="Wilson R."/>
            <person name="Cheng Z."/>
            <person name="Jin W."/>
            <person name="Jiang J."/>
            <person name="Leong S.A."/>
            <person name="Iwama H."/>
            <person name="Gojobori T."/>
            <person name="Itoh T."/>
            <person name="Niimura Y."/>
            <person name="Fujii Y."/>
            <person name="Habara T."/>
            <person name="Sakai H."/>
            <person name="Sato Y."/>
            <person name="Wilson G."/>
            <person name="Kumar K."/>
            <person name="McCouch S."/>
            <person name="Juretic N."/>
            <person name="Hoen D."/>
            <person name="Wright S."/>
            <person name="Bruskiewich R."/>
            <person name="Bureau T."/>
            <person name="Miyao A."/>
            <person name="Hirochika H."/>
            <person name="Nishikawa T."/>
            <person name="Kadowaki K."/>
            <person name="Sugiura M."/>
            <person name="Burr B."/>
            <person name="Sasaki T."/>
        </authorList>
    </citation>
    <scope>NUCLEOTIDE SEQUENCE [LARGE SCALE GENOMIC DNA]</scope>
    <source>
        <strain evidence="4">cv. Nipponbare</strain>
    </source>
</reference>
<protein>
    <submittedName>
        <fullName evidence="2">Gag-pol polyprotein</fullName>
    </submittedName>
    <submittedName>
        <fullName evidence="3">Retrotransposon gag protein, putative</fullName>
    </submittedName>
</protein>
<dbReference type="Pfam" id="PF03732">
    <property type="entry name" value="Retrotrans_gag"/>
    <property type="match status" value="1"/>
</dbReference>
<reference evidence="3" key="3">
    <citation type="submission" date="2006-01" db="EMBL/GenBank/DDBJ databases">
        <title>Oryza sativa chromosome 3 BAC OSJNBa0005H05 genomic sequence.</title>
        <authorList>
            <person name="Buell C.R."/>
            <person name="Yuan Q."/>
            <person name="Ouyang S."/>
            <person name="Liu J."/>
            <person name="Gansberger K."/>
            <person name="Jones K.M."/>
            <person name="Overton II L.L."/>
            <person name="Tsitrin T."/>
            <person name="Kim M.M."/>
            <person name="Bera J.J."/>
            <person name="Jin S.S."/>
            <person name="Fadrosh D.W."/>
            <person name="Tallon L.J."/>
            <person name="Koo H."/>
            <person name="Zismann V."/>
            <person name="Hsiao J."/>
            <person name="Blunt S."/>
            <person name="Vanaken S.S."/>
            <person name="Riedmuller S.B."/>
            <person name="Utterback T.T."/>
            <person name="Feldblyum T.V."/>
            <person name="Yang Q.Q."/>
            <person name="Haas B.J."/>
            <person name="Suh B.B."/>
            <person name="Peterson J.J."/>
            <person name="Quackenbush J."/>
            <person name="White O."/>
            <person name="Salzberg S.L."/>
            <person name="Fraser C.M."/>
        </authorList>
    </citation>
    <scope>NUCLEOTIDE SEQUENCE</scope>
</reference>
<evidence type="ECO:0000259" key="1">
    <source>
        <dbReference type="Pfam" id="PF03732"/>
    </source>
</evidence>
<sequence>MAITDTSVTHIMDEQQDIKFKSSKCWNPIRPSTTRLTSNGCRISIRPPFSAREYLMESSRSPLSNASSLIAKFHLSRQQLKKQGAATPVKGLWACNFVWDPGLSGAHVGNKVNLHRQDQQPTESYHNSPKDWANNSLEFREEFRVYQVVSELSLLGLHKGKRDGYAQPRLLHHQRDIATFSRIAYEVHENDLAMVESKLPVFDGKYDSAAYVNWELAVDKQFDEYDFSNAQMIKAAINKCTGSASFWWYTIGHKLETWDECKTMMRKNFVFSYYKRTLLEKLEHLKQGDKTVREYFHDFKICITYSDLQESNENTMTRFFRGLNSNIQAGLVNVTYNHIGQLFMLACNVERKILDNPTEQQAMLVPPVTNVLQEV</sequence>
<evidence type="ECO:0000313" key="3">
    <source>
        <dbReference type="EMBL" id="AAT85272.1"/>
    </source>
</evidence>
<dbReference type="AlphaFoldDB" id="Q10F69"/>
<dbReference type="EMBL" id="AC079889">
    <property type="protein sequence ID" value="AAO72411.1"/>
    <property type="molecule type" value="Genomic_DNA"/>
</dbReference>
<feature type="domain" description="Retrotransposon gag" evidence="1">
    <location>
        <begin position="236"/>
        <end position="324"/>
    </location>
</feature>
<evidence type="ECO:0000313" key="2">
    <source>
        <dbReference type="EMBL" id="AAO72411.1"/>
    </source>
</evidence>
<proteinExistence type="predicted"/>
<reference evidence="2" key="4">
    <citation type="submission" date="2006-01" db="EMBL/GenBank/DDBJ databases">
        <title>Oryza sativa chromosome 3 BAC OSJNBa0092M19 genomic sequence.</title>
        <authorList>
            <person name="Buell C.R."/>
            <person name="Yuan Q."/>
            <person name="Ouyang S."/>
            <person name="Liu J."/>
            <person name="Gansberger K."/>
            <person name="Jones K.M."/>
            <person name="Overton II L.L."/>
            <person name="Tsitrin T."/>
            <person name="Kim M.M."/>
            <person name="Bera J.J."/>
            <person name="Jin S.S."/>
            <person name="Fadrosh D.W."/>
            <person name="Tallon L.J."/>
            <person name="Koo H."/>
            <person name="Zismann V."/>
            <person name="Hsiao J."/>
            <person name="Blunt S."/>
            <person name="Vanaken S.S."/>
            <person name="Riedmuller S.B."/>
            <person name="Utterback T.T."/>
            <person name="Feldblyum T.V."/>
            <person name="Yang Q.Q."/>
            <person name="Haas B.J."/>
            <person name="Suh B.B."/>
            <person name="Peterson J.J."/>
            <person name="Quackenbush J."/>
            <person name="White O."/>
            <person name="Salzberg S.L."/>
            <person name="Fraser C.M."/>
        </authorList>
    </citation>
    <scope>NUCLEOTIDE SEQUENCE</scope>
</reference>
<gene>
    <name evidence="3" type="ORF">OSJNBa0005H05.5</name>
    <name evidence="2" type="ORF">OSJNBa0092M19.29</name>
</gene>
<dbReference type="Proteomes" id="UP000000763">
    <property type="component" value="Chromosome 3"/>
</dbReference>
<organism evidence="2 4">
    <name type="scientific">Oryza sativa subsp. japonica</name>
    <name type="common">Rice</name>
    <dbReference type="NCBI Taxonomy" id="39947"/>
    <lineage>
        <taxon>Eukaryota</taxon>
        <taxon>Viridiplantae</taxon>
        <taxon>Streptophyta</taxon>
        <taxon>Embryophyta</taxon>
        <taxon>Tracheophyta</taxon>
        <taxon>Spermatophyta</taxon>
        <taxon>Magnoliopsida</taxon>
        <taxon>Liliopsida</taxon>
        <taxon>Poales</taxon>
        <taxon>Poaceae</taxon>
        <taxon>BOP clade</taxon>
        <taxon>Oryzoideae</taxon>
        <taxon>Oryzeae</taxon>
        <taxon>Oryzinae</taxon>
        <taxon>Oryza</taxon>
        <taxon>Oryza sativa</taxon>
    </lineage>
</organism>